<evidence type="ECO:0000313" key="20">
    <source>
        <dbReference type="Proteomes" id="UP000694558"/>
    </source>
</evidence>
<dbReference type="PANTHER" id="PTHR11566">
    <property type="entry name" value="DYNAMIN"/>
    <property type="match status" value="1"/>
</dbReference>
<dbReference type="GO" id="GO:0005886">
    <property type="term" value="C:plasma membrane"/>
    <property type="evidence" value="ECO:0007669"/>
    <property type="project" value="TreeGrafter"/>
</dbReference>
<dbReference type="Gene3D" id="2.30.29.30">
    <property type="entry name" value="Pleckstrin-homology domain (PH domain)/Phosphotyrosine-binding domain (PTB)"/>
    <property type="match status" value="1"/>
</dbReference>
<gene>
    <name evidence="19" type="primary">DNM1</name>
</gene>
<dbReference type="InterPro" id="IPR022812">
    <property type="entry name" value="Dynamin"/>
</dbReference>
<evidence type="ECO:0000256" key="1">
    <source>
        <dbReference type="ARBA" id="ARBA00004245"/>
    </source>
</evidence>
<keyword evidence="11" id="KW-0206">Cytoskeleton</keyword>
<evidence type="ECO:0000256" key="6">
    <source>
        <dbReference type="ARBA" id="ARBA00022701"/>
    </source>
</evidence>
<feature type="compositionally biased region" description="Pro residues" evidence="15">
    <location>
        <begin position="775"/>
        <end position="793"/>
    </location>
</feature>
<proteinExistence type="inferred from homology"/>
<comment type="subcellular location">
    <subcellularLocation>
        <location evidence="1">Cytoplasm</location>
        <location evidence="1">Cytoskeleton</location>
    </subcellularLocation>
</comment>
<dbReference type="Proteomes" id="UP000694558">
    <property type="component" value="Chromosome 16"/>
</dbReference>
<evidence type="ECO:0000256" key="14">
    <source>
        <dbReference type="RuleBase" id="RU003932"/>
    </source>
</evidence>
<keyword evidence="4" id="KW-0963">Cytoplasm</keyword>
<dbReference type="GO" id="GO:0098793">
    <property type="term" value="C:presynapse"/>
    <property type="evidence" value="ECO:0007669"/>
    <property type="project" value="GOC"/>
</dbReference>
<feature type="domain" description="GED" evidence="17">
    <location>
        <begin position="618"/>
        <end position="709"/>
    </location>
</feature>
<keyword evidence="9 14" id="KW-0342">GTP-binding</keyword>
<dbReference type="GO" id="GO:0031623">
    <property type="term" value="P:receptor internalization"/>
    <property type="evidence" value="ECO:0007669"/>
    <property type="project" value="TreeGrafter"/>
</dbReference>
<keyword evidence="7 14" id="KW-0547">Nucleotide-binding</keyword>
<evidence type="ECO:0000256" key="7">
    <source>
        <dbReference type="ARBA" id="ARBA00022741"/>
    </source>
</evidence>
<comment type="similarity">
    <text evidence="14">Belongs to the TRAFAC class dynamin-like GTPase superfamily. Dynamin/Fzo/YdjA family.</text>
</comment>
<dbReference type="InterPro" id="IPR001401">
    <property type="entry name" value="Dynamin_GTPase"/>
</dbReference>
<dbReference type="InterPro" id="IPR027417">
    <property type="entry name" value="P-loop_NTPase"/>
</dbReference>
<dbReference type="Gene3D" id="1.20.120.1240">
    <property type="entry name" value="Dynamin, middle domain"/>
    <property type="match status" value="1"/>
</dbReference>
<dbReference type="Gene3D" id="3.40.50.300">
    <property type="entry name" value="P-loop containing nucleotide triphosphate hydrolases"/>
    <property type="match status" value="1"/>
</dbReference>
<sequence length="801" mass="90215">MGNRGMEDLIPLVNRMQDAFSAIGQNATLDLPQIAVVGGQSAGKSSVLENFVGKDFLPRGSGIVTRRPLVLQLMTCPTEYAEFLHCKGKKFTDFDEVRQEIEAETDRITGANKGISPVPINLRVYSPHVLNLTLVDLPGMTKVPVGDQPADIEAQIREMLMQFVTKENCLMLAVSPANSDLANSDALKIAKEVDPQGMRTIGVITKLDLMDEGTDAKDILENKLLPLRRGYIGVVNRSQKDIDGRKDINAAMAAERKFFLSHPSYRHLADRMGTPYLQKILNQQLTNHIRDTLPGLRAKLQSQLLSIEKEVEEYKNFRPDDPSRKTKALLQMVQQFSVDFDKCIEGSGDQIDTAELSGGARINRIFHERFPFELVKMEFDEKELRKEISYAIKNIHGIRTGLFTPDMAFETIVKRQIGKIKEPCTKCVDMVISELVNTVRQCTKKLAQYPMLREEMERIVTQHIRDRESRSKNQWFCGGAEVVIRKGWLTINNIGIMKGGAKEYWFVLTAESLSWYKDDEEKEKKYMLQVDNLRLRDVEKGFMSSKHIFALFNTEQRNVYKDYRQLELACETQEDIDAWKASFLRAGVYPERVTSDGGDESSSDNFVHSMDPQLERQVETIRNLVDSYMAIVNKTVRDLMPKTIMHLMINNTKEFINAELLAQLYSCGDQNTLMEESQEQAQHRDEMLRMYHALREALSIIGDISTTTITTAMPPPVDDSWLQVQRGAGERHPTPNRRAPPGPPARPGSRGPPPGPPPAGGPPVPSRPGASPDPYSGPPPTVPSRPNRAPPSVPRITITDQ</sequence>
<evidence type="ECO:0000313" key="19">
    <source>
        <dbReference type="Ensembl" id="ENSSMAP00000050775.1"/>
    </source>
</evidence>
<dbReference type="Pfam" id="PF00169">
    <property type="entry name" value="PH"/>
    <property type="match status" value="1"/>
</dbReference>
<dbReference type="FunFam" id="2.30.29.30:FF:000010">
    <property type="entry name" value="dynamin-1 isoform X2"/>
    <property type="match status" value="1"/>
</dbReference>
<evidence type="ECO:0000256" key="11">
    <source>
        <dbReference type="ARBA" id="ARBA00023212"/>
    </source>
</evidence>
<dbReference type="InterPro" id="IPR020850">
    <property type="entry name" value="GED_dom"/>
</dbReference>
<evidence type="ECO:0000256" key="3">
    <source>
        <dbReference type="ARBA" id="ARBA00015210"/>
    </source>
</evidence>
<organism evidence="19 20">
    <name type="scientific">Scophthalmus maximus</name>
    <name type="common">Turbot</name>
    <name type="synonym">Psetta maxima</name>
    <dbReference type="NCBI Taxonomy" id="52904"/>
    <lineage>
        <taxon>Eukaryota</taxon>
        <taxon>Metazoa</taxon>
        <taxon>Chordata</taxon>
        <taxon>Craniata</taxon>
        <taxon>Vertebrata</taxon>
        <taxon>Euteleostomi</taxon>
        <taxon>Actinopterygii</taxon>
        <taxon>Neopterygii</taxon>
        <taxon>Teleostei</taxon>
        <taxon>Neoteleostei</taxon>
        <taxon>Acanthomorphata</taxon>
        <taxon>Carangaria</taxon>
        <taxon>Pleuronectiformes</taxon>
        <taxon>Pleuronectoidei</taxon>
        <taxon>Scophthalmidae</taxon>
        <taxon>Scophthalmus</taxon>
    </lineage>
</organism>
<dbReference type="InterPro" id="IPR030381">
    <property type="entry name" value="G_DYNAMIN_dom"/>
</dbReference>
<dbReference type="PROSITE" id="PS51718">
    <property type="entry name" value="G_DYNAMIN_2"/>
    <property type="match status" value="1"/>
</dbReference>
<dbReference type="Pfam" id="PF01031">
    <property type="entry name" value="Dynamin_M"/>
    <property type="match status" value="1"/>
</dbReference>
<reference evidence="19" key="2">
    <citation type="submission" date="2025-08" db="UniProtKB">
        <authorList>
            <consortium name="Ensembl"/>
        </authorList>
    </citation>
    <scope>IDENTIFICATION</scope>
</reference>
<dbReference type="GO" id="GO:0005737">
    <property type="term" value="C:cytoplasm"/>
    <property type="evidence" value="ECO:0007669"/>
    <property type="project" value="TreeGrafter"/>
</dbReference>
<dbReference type="GO" id="GO:0005874">
    <property type="term" value="C:microtubule"/>
    <property type="evidence" value="ECO:0007669"/>
    <property type="project" value="UniProtKB-KW"/>
</dbReference>
<dbReference type="SMART" id="SM00233">
    <property type="entry name" value="PH"/>
    <property type="match status" value="1"/>
</dbReference>
<dbReference type="FunFam" id="3.40.50.300:FF:000045">
    <property type="entry name" value="dynamin-1 isoform X2"/>
    <property type="match status" value="1"/>
</dbReference>
<evidence type="ECO:0000259" key="18">
    <source>
        <dbReference type="PROSITE" id="PS51718"/>
    </source>
</evidence>
<dbReference type="GO" id="GO:0005525">
    <property type="term" value="F:GTP binding"/>
    <property type="evidence" value="ECO:0007669"/>
    <property type="project" value="UniProtKB-KW"/>
</dbReference>
<evidence type="ECO:0000256" key="15">
    <source>
        <dbReference type="SAM" id="MobiDB-lite"/>
    </source>
</evidence>
<keyword evidence="8" id="KW-0378">Hydrolase</keyword>
<evidence type="ECO:0000256" key="2">
    <source>
        <dbReference type="ARBA" id="ARBA00011980"/>
    </source>
</evidence>
<dbReference type="EC" id="3.6.5.5" evidence="2"/>
<keyword evidence="6" id="KW-0493">Microtubule</keyword>
<name>A0A8D3CU17_SCOMX</name>
<dbReference type="InterPro" id="IPR003130">
    <property type="entry name" value="GED"/>
</dbReference>
<dbReference type="GO" id="GO:0008017">
    <property type="term" value="F:microtubule binding"/>
    <property type="evidence" value="ECO:0007669"/>
    <property type="project" value="TreeGrafter"/>
</dbReference>
<dbReference type="GO" id="GO:0003924">
    <property type="term" value="F:GTPase activity"/>
    <property type="evidence" value="ECO:0007669"/>
    <property type="project" value="InterPro"/>
</dbReference>
<keyword evidence="5" id="KW-0254">Endocytosis</keyword>
<feature type="domain" description="PH" evidence="16">
    <location>
        <begin position="482"/>
        <end position="588"/>
    </location>
</feature>
<dbReference type="AlphaFoldDB" id="A0A8D3CU17"/>
<keyword evidence="10" id="KW-0505">Motor protein</keyword>
<reference evidence="19" key="1">
    <citation type="submission" date="2023-05" db="EMBL/GenBank/DDBJ databases">
        <title>High-quality long-read genome of Scophthalmus maximus.</title>
        <authorList>
            <person name="Lien S."/>
            <person name="Martinez P."/>
        </authorList>
    </citation>
    <scope>NUCLEOTIDE SEQUENCE [LARGE SCALE GENOMIC DNA]</scope>
</reference>
<evidence type="ECO:0000256" key="4">
    <source>
        <dbReference type="ARBA" id="ARBA00022490"/>
    </source>
</evidence>
<evidence type="ECO:0000259" key="17">
    <source>
        <dbReference type="PROSITE" id="PS51388"/>
    </source>
</evidence>
<evidence type="ECO:0000256" key="9">
    <source>
        <dbReference type="ARBA" id="ARBA00023134"/>
    </source>
</evidence>
<dbReference type="Pfam" id="PF00350">
    <property type="entry name" value="Dynamin_N"/>
    <property type="match status" value="1"/>
</dbReference>
<dbReference type="PRINTS" id="PR00195">
    <property type="entry name" value="DYNAMIN"/>
</dbReference>
<dbReference type="FunFam" id="1.20.120.1240:FF:000008">
    <property type="entry name" value="dynamin-3 isoform X1"/>
    <property type="match status" value="1"/>
</dbReference>
<dbReference type="SMART" id="SM00302">
    <property type="entry name" value="GED"/>
    <property type="match status" value="1"/>
</dbReference>
<evidence type="ECO:0000259" key="16">
    <source>
        <dbReference type="PROSITE" id="PS50003"/>
    </source>
</evidence>
<evidence type="ECO:0000256" key="12">
    <source>
        <dbReference type="ARBA" id="ARBA00031810"/>
    </source>
</evidence>
<evidence type="ECO:0000256" key="10">
    <source>
        <dbReference type="ARBA" id="ARBA00023175"/>
    </source>
</evidence>
<evidence type="ECO:0000256" key="8">
    <source>
        <dbReference type="ARBA" id="ARBA00022801"/>
    </source>
</evidence>
<dbReference type="PROSITE" id="PS00410">
    <property type="entry name" value="G_DYNAMIN_1"/>
    <property type="match status" value="1"/>
</dbReference>
<dbReference type="Ensembl" id="ENSSMAT00000075379.1">
    <property type="protein sequence ID" value="ENSSMAP00000050775.1"/>
    <property type="gene ID" value="ENSSMAG00000003999.2"/>
</dbReference>
<feature type="region of interest" description="Disordered" evidence="15">
    <location>
        <begin position="726"/>
        <end position="801"/>
    </location>
</feature>
<dbReference type="SMART" id="SM00053">
    <property type="entry name" value="DYNc"/>
    <property type="match status" value="1"/>
</dbReference>
<feature type="domain" description="Dynamin-type G" evidence="18">
    <location>
        <begin position="28"/>
        <end position="294"/>
    </location>
</feature>
<dbReference type="SUPFAM" id="SSF52540">
    <property type="entry name" value="P-loop containing nucleoside triphosphate hydrolases"/>
    <property type="match status" value="1"/>
</dbReference>
<dbReference type="GO" id="GO:0005819">
    <property type="term" value="C:spindle"/>
    <property type="evidence" value="ECO:0007669"/>
    <property type="project" value="UniProtKB-ARBA"/>
</dbReference>
<dbReference type="PROSITE" id="PS51388">
    <property type="entry name" value="GED"/>
    <property type="match status" value="1"/>
</dbReference>
<dbReference type="SUPFAM" id="SSF50729">
    <property type="entry name" value="PH domain-like"/>
    <property type="match status" value="1"/>
</dbReference>
<feature type="compositionally biased region" description="Pro residues" evidence="15">
    <location>
        <begin position="738"/>
        <end position="766"/>
    </location>
</feature>
<accession>A0A8D3CU17</accession>
<dbReference type="InterPro" id="IPR000375">
    <property type="entry name" value="Dynamin_stalk"/>
</dbReference>
<dbReference type="Pfam" id="PF02212">
    <property type="entry name" value="GED"/>
    <property type="match status" value="1"/>
</dbReference>
<dbReference type="GeneTree" id="ENSGT00940000155214"/>
<dbReference type="FunFam" id="1.20.120.1240:FF:000019">
    <property type="entry name" value="Dynamin 2"/>
    <property type="match status" value="1"/>
</dbReference>
<dbReference type="GO" id="GO:0016185">
    <property type="term" value="P:synaptic vesicle budding from presynaptic endocytic zone membrane"/>
    <property type="evidence" value="ECO:0007669"/>
    <property type="project" value="TreeGrafter"/>
</dbReference>
<evidence type="ECO:0000256" key="5">
    <source>
        <dbReference type="ARBA" id="ARBA00022583"/>
    </source>
</evidence>
<dbReference type="PANTHER" id="PTHR11566:SF32">
    <property type="entry name" value="DYNAMIN-1"/>
    <property type="match status" value="1"/>
</dbReference>
<evidence type="ECO:0000256" key="13">
    <source>
        <dbReference type="ARBA" id="ARBA00067339"/>
    </source>
</evidence>
<dbReference type="InterPro" id="IPR019762">
    <property type="entry name" value="Dynamin_GTPase_CS"/>
</dbReference>
<protein>
    <recommendedName>
        <fullName evidence="13">Dynamin</fullName>
        <ecNumber evidence="2">3.6.5.5</ecNumber>
    </recommendedName>
    <alternativeName>
        <fullName evidence="3">Interferon-induced GTP-binding protein Mx</fullName>
    </alternativeName>
    <alternativeName>
        <fullName evidence="12">Interferon-inducible Mx protein</fullName>
    </alternativeName>
</protein>
<dbReference type="PROSITE" id="PS50003">
    <property type="entry name" value="PH_DOMAIN"/>
    <property type="match status" value="1"/>
</dbReference>
<dbReference type="CDD" id="cd08771">
    <property type="entry name" value="DLP_1"/>
    <property type="match status" value="1"/>
</dbReference>
<dbReference type="InterPro" id="IPR001849">
    <property type="entry name" value="PH_domain"/>
</dbReference>
<dbReference type="InterPro" id="IPR011993">
    <property type="entry name" value="PH-like_dom_sf"/>
</dbReference>
<dbReference type="InterPro" id="IPR045063">
    <property type="entry name" value="Dynamin_N"/>
</dbReference>
<dbReference type="CDD" id="cd01256">
    <property type="entry name" value="PH_dynamin"/>
    <property type="match status" value="1"/>
</dbReference>